<reference evidence="8" key="1">
    <citation type="submission" date="2020-02" db="EMBL/GenBank/DDBJ databases">
        <authorList>
            <person name="Meier V. D."/>
        </authorList>
    </citation>
    <scope>NUCLEOTIDE SEQUENCE</scope>
    <source>
        <strain evidence="8">AVDCRST_MAG35</strain>
    </source>
</reference>
<dbReference type="Pfam" id="PF12849">
    <property type="entry name" value="PBP_like_2"/>
    <property type="match status" value="1"/>
</dbReference>
<gene>
    <name evidence="8" type="ORF">AVDCRST_MAG35-139</name>
</gene>
<dbReference type="GO" id="GO:0035435">
    <property type="term" value="P:phosphate ion transmembrane transport"/>
    <property type="evidence" value="ECO:0007669"/>
    <property type="project" value="InterPro"/>
</dbReference>
<protein>
    <recommendedName>
        <fullName evidence="4">Phosphate-binding protein</fullName>
    </recommendedName>
</protein>
<dbReference type="PANTHER" id="PTHR42996:SF1">
    <property type="entry name" value="PHOSPHATE-BINDING PROTEIN PSTS"/>
    <property type="match status" value="1"/>
</dbReference>
<sequence>MKRSTTGRRAALPAALVLGSLVLAGCSAPNEEPAPGAEGTASPSGGAALSGELNGAGATSQSSAMEAWIAGFTEVQPDVTVNYDAAGSGAGREQFIASGVSFAGSDAYLDEEELTAAQERCAGGDAIGLPLYISPIAVIYNLEGVDELNLTPATIAKIFNQQITDWSDPAITADNGGTALPAGPITPVNRADDSGTTENFMEYLVATAGADFPHEPDGVWPVEGGEAAQGTDGVVQAVTGGTGTIGYADASRAGDLGVVSIGVGEGFEQPTPEAAAAVVDASPAAESRPEGDLAIDLDRSSTEAGAYPLVLVSYTIACTTYEDAEEAERVKAFLTYIASEEGQTAAAENAGSAPISADLRTQVETSIESITAAS</sequence>
<keyword evidence="3 4" id="KW-0592">Phosphate transport</keyword>
<dbReference type="InterPro" id="IPR024370">
    <property type="entry name" value="PBP_domain"/>
</dbReference>
<keyword evidence="2 4" id="KW-0813">Transport</keyword>
<dbReference type="Gene3D" id="3.40.190.10">
    <property type="entry name" value="Periplasmic binding protein-like II"/>
    <property type="match status" value="2"/>
</dbReference>
<dbReference type="EMBL" id="CADCUY010000029">
    <property type="protein sequence ID" value="CAA9386161.1"/>
    <property type="molecule type" value="Genomic_DNA"/>
</dbReference>
<organism evidence="8">
    <name type="scientific">uncultured Quadrisphaera sp</name>
    <dbReference type="NCBI Taxonomy" id="904978"/>
    <lineage>
        <taxon>Bacteria</taxon>
        <taxon>Bacillati</taxon>
        <taxon>Actinomycetota</taxon>
        <taxon>Actinomycetes</taxon>
        <taxon>Kineosporiales</taxon>
        <taxon>Kineosporiaceae</taxon>
        <taxon>Quadrisphaera</taxon>
        <taxon>environmental samples</taxon>
    </lineage>
</organism>
<evidence type="ECO:0000256" key="3">
    <source>
        <dbReference type="ARBA" id="ARBA00022592"/>
    </source>
</evidence>
<keyword evidence="6" id="KW-0732">Signal</keyword>
<proteinExistence type="inferred from homology"/>
<dbReference type="GO" id="GO:0042301">
    <property type="term" value="F:phosphate ion binding"/>
    <property type="evidence" value="ECO:0007669"/>
    <property type="project" value="InterPro"/>
</dbReference>
<feature type="chain" id="PRO_5038657079" description="Phosphate-binding protein" evidence="6">
    <location>
        <begin position="25"/>
        <end position="374"/>
    </location>
</feature>
<comment type="similarity">
    <text evidence="1 4">Belongs to the PstS family.</text>
</comment>
<feature type="region of interest" description="Disordered" evidence="5">
    <location>
        <begin position="29"/>
        <end position="57"/>
    </location>
</feature>
<evidence type="ECO:0000256" key="2">
    <source>
        <dbReference type="ARBA" id="ARBA00022448"/>
    </source>
</evidence>
<dbReference type="GO" id="GO:0043190">
    <property type="term" value="C:ATP-binding cassette (ABC) transporter complex"/>
    <property type="evidence" value="ECO:0007669"/>
    <property type="project" value="InterPro"/>
</dbReference>
<dbReference type="SUPFAM" id="SSF53850">
    <property type="entry name" value="Periplasmic binding protein-like II"/>
    <property type="match status" value="1"/>
</dbReference>
<dbReference type="AlphaFoldDB" id="A0A6J4NJG7"/>
<evidence type="ECO:0000313" key="8">
    <source>
        <dbReference type="EMBL" id="CAA9386161.1"/>
    </source>
</evidence>
<feature type="signal peptide" evidence="6">
    <location>
        <begin position="1"/>
        <end position="24"/>
    </location>
</feature>
<dbReference type="PROSITE" id="PS51257">
    <property type="entry name" value="PROKAR_LIPOPROTEIN"/>
    <property type="match status" value="1"/>
</dbReference>
<feature type="domain" description="PBP" evidence="7">
    <location>
        <begin position="43"/>
        <end position="341"/>
    </location>
</feature>
<dbReference type="PANTHER" id="PTHR42996">
    <property type="entry name" value="PHOSPHATE-BINDING PROTEIN PSTS"/>
    <property type="match status" value="1"/>
</dbReference>
<evidence type="ECO:0000256" key="5">
    <source>
        <dbReference type="SAM" id="MobiDB-lite"/>
    </source>
</evidence>
<name>A0A6J4NJG7_9ACTN</name>
<dbReference type="CDD" id="cd13565">
    <property type="entry name" value="PBP2_PstS"/>
    <property type="match status" value="1"/>
</dbReference>
<dbReference type="InterPro" id="IPR005673">
    <property type="entry name" value="ABC_phos-bd_PstS"/>
</dbReference>
<accession>A0A6J4NJG7</accession>
<evidence type="ECO:0000256" key="6">
    <source>
        <dbReference type="SAM" id="SignalP"/>
    </source>
</evidence>
<evidence type="ECO:0000256" key="1">
    <source>
        <dbReference type="ARBA" id="ARBA00008725"/>
    </source>
</evidence>
<dbReference type="InterPro" id="IPR050962">
    <property type="entry name" value="Phosphate-bind_PstS"/>
</dbReference>
<evidence type="ECO:0000259" key="7">
    <source>
        <dbReference type="Pfam" id="PF12849"/>
    </source>
</evidence>
<dbReference type="PIRSF" id="PIRSF002756">
    <property type="entry name" value="PstS"/>
    <property type="match status" value="1"/>
</dbReference>
<evidence type="ECO:0000256" key="4">
    <source>
        <dbReference type="PIRNR" id="PIRNR002756"/>
    </source>
</evidence>